<dbReference type="PANTHER" id="PTHR43436">
    <property type="entry name" value="ARAC-FAMILY TRANSCRIPTIONAL REGULATOR"/>
    <property type="match status" value="1"/>
</dbReference>
<dbReference type="STRING" id="211460.YH63_05740"/>
<evidence type="ECO:0000313" key="2">
    <source>
        <dbReference type="EMBL" id="TKT72315.1"/>
    </source>
</evidence>
<comment type="caution">
    <text evidence="2">The sequence shown here is derived from an EMBL/GenBank/DDBJ whole genome shotgun (WGS) entry which is preliminary data.</text>
</comment>
<feature type="domain" description="HTH araC/xylS-type" evidence="1">
    <location>
        <begin position="153"/>
        <end position="250"/>
    </location>
</feature>
<dbReference type="Pfam" id="PF12833">
    <property type="entry name" value="HTH_18"/>
    <property type="match status" value="1"/>
</dbReference>
<dbReference type="OrthoDB" id="5295226at2"/>
<dbReference type="SMART" id="SM00342">
    <property type="entry name" value="HTH_ARAC"/>
    <property type="match status" value="1"/>
</dbReference>
<accession>A0A4U6BRY0</accession>
<dbReference type="PANTHER" id="PTHR43436:SF1">
    <property type="entry name" value="TRANSCRIPTIONAL REGULATORY PROTEIN"/>
    <property type="match status" value="1"/>
</dbReference>
<dbReference type="Proteomes" id="UP000034832">
    <property type="component" value="Unassembled WGS sequence"/>
</dbReference>
<reference evidence="2" key="1">
    <citation type="submission" date="2019-04" db="EMBL/GenBank/DDBJ databases">
        <title>Whole genome sequencing of cave bacteria.</title>
        <authorList>
            <person name="Gan H.M."/>
            <person name="Barton H."/>
            <person name="Savka M.A."/>
        </authorList>
    </citation>
    <scope>NUCLEOTIDE SEQUENCE [LARGE SCALE GENOMIC DNA]</scope>
    <source>
        <strain evidence="2">LC387</strain>
    </source>
</reference>
<dbReference type="RefSeq" id="WP_046829529.1">
    <property type="nucleotide sequence ID" value="NZ_LBIA02000001.1"/>
</dbReference>
<proteinExistence type="predicted"/>
<dbReference type="PROSITE" id="PS01124">
    <property type="entry name" value="HTH_ARAC_FAMILY_2"/>
    <property type="match status" value="1"/>
</dbReference>
<keyword evidence="3" id="KW-1185">Reference proteome</keyword>
<dbReference type="AlphaFoldDB" id="A0A4U6BRY0"/>
<sequence length="271" mass="30082">MPRCTSGRSDRFMLISSERVFYAGLHGKPSVRTLGALAVCVPLHGTARLEIEGQPPRVSEILAVPAYLPHKITSESREILGLLIEPESVCDEDLAEILRQCDDPAAASHLAARFREIYATMALSGTSGFTSADFDQIFLQRRLKQRELDARISTVVSRFQAKPSSSISGDDCASGVKLSLSRFLHLFKDETSMNFKTFRAWKRARNILHHVNVERNLAHFALDAGYPDSTHFSHSLRRIYGLQPSALFSGSRRLQIINGKDVASDVTAIRA</sequence>
<dbReference type="Gene3D" id="1.10.10.60">
    <property type="entry name" value="Homeodomain-like"/>
    <property type="match status" value="1"/>
</dbReference>
<evidence type="ECO:0000313" key="3">
    <source>
        <dbReference type="Proteomes" id="UP000034832"/>
    </source>
</evidence>
<protein>
    <submittedName>
        <fullName evidence="2">Helix-turn-helix transcriptional regulator</fullName>
    </submittedName>
</protein>
<name>A0A4U6BRY0_9BRAD</name>
<organism evidence="2 3">
    <name type="scientific">Afipia massiliensis</name>
    <dbReference type="NCBI Taxonomy" id="211460"/>
    <lineage>
        <taxon>Bacteria</taxon>
        <taxon>Pseudomonadati</taxon>
        <taxon>Pseudomonadota</taxon>
        <taxon>Alphaproteobacteria</taxon>
        <taxon>Hyphomicrobiales</taxon>
        <taxon>Nitrobacteraceae</taxon>
        <taxon>Afipia</taxon>
    </lineage>
</organism>
<evidence type="ECO:0000259" key="1">
    <source>
        <dbReference type="PROSITE" id="PS01124"/>
    </source>
</evidence>
<dbReference type="EMBL" id="LBIA02000001">
    <property type="protein sequence ID" value="TKT72315.1"/>
    <property type="molecule type" value="Genomic_DNA"/>
</dbReference>
<gene>
    <name evidence="2" type="ORF">YH63_013270</name>
</gene>
<dbReference type="GO" id="GO:0043565">
    <property type="term" value="F:sequence-specific DNA binding"/>
    <property type="evidence" value="ECO:0007669"/>
    <property type="project" value="InterPro"/>
</dbReference>
<dbReference type="InterPro" id="IPR018060">
    <property type="entry name" value="HTH_AraC"/>
</dbReference>
<dbReference type="GO" id="GO:0003700">
    <property type="term" value="F:DNA-binding transcription factor activity"/>
    <property type="evidence" value="ECO:0007669"/>
    <property type="project" value="InterPro"/>
</dbReference>